<evidence type="ECO:0000313" key="3">
    <source>
        <dbReference type="Proteomes" id="UP000092154"/>
    </source>
</evidence>
<accession>A0A1B7MI36</accession>
<keyword evidence="2" id="KW-0808">Transferase</keyword>
<keyword evidence="3" id="KW-1185">Reference proteome</keyword>
<evidence type="ECO:0000259" key="1">
    <source>
        <dbReference type="PROSITE" id="PS50011"/>
    </source>
</evidence>
<dbReference type="SUPFAM" id="SSF56112">
    <property type="entry name" value="Protein kinase-like (PK-like)"/>
    <property type="match status" value="1"/>
</dbReference>
<dbReference type="InterPro" id="IPR001245">
    <property type="entry name" value="Ser-Thr/Tyr_kinase_cat_dom"/>
</dbReference>
<dbReference type="GO" id="GO:0004674">
    <property type="term" value="F:protein serine/threonine kinase activity"/>
    <property type="evidence" value="ECO:0007669"/>
    <property type="project" value="TreeGrafter"/>
</dbReference>
<dbReference type="STRING" id="1314800.A0A1B7MI36"/>
<dbReference type="OrthoDB" id="2683867at2759"/>
<evidence type="ECO:0000313" key="2">
    <source>
        <dbReference type="EMBL" id="OAX32260.1"/>
    </source>
</evidence>
<dbReference type="AlphaFoldDB" id="A0A1B7MI36"/>
<dbReference type="GO" id="GO:0005524">
    <property type="term" value="F:ATP binding"/>
    <property type="evidence" value="ECO:0007669"/>
    <property type="project" value="InterPro"/>
</dbReference>
<name>A0A1B7MI36_9AGAM</name>
<dbReference type="Gene3D" id="1.10.510.10">
    <property type="entry name" value="Transferase(Phosphotransferase) domain 1"/>
    <property type="match status" value="1"/>
</dbReference>
<dbReference type="Proteomes" id="UP000092154">
    <property type="component" value="Unassembled WGS sequence"/>
</dbReference>
<dbReference type="PROSITE" id="PS50011">
    <property type="entry name" value="PROTEIN_KINASE_DOM"/>
    <property type="match status" value="1"/>
</dbReference>
<dbReference type="EMBL" id="KV449065">
    <property type="protein sequence ID" value="OAX32260.1"/>
    <property type="molecule type" value="Genomic_DNA"/>
</dbReference>
<proteinExistence type="predicted"/>
<dbReference type="InterPro" id="IPR000719">
    <property type="entry name" value="Prot_kinase_dom"/>
</dbReference>
<feature type="domain" description="Protein kinase" evidence="1">
    <location>
        <begin position="1"/>
        <end position="135"/>
    </location>
</feature>
<dbReference type="Pfam" id="PF07714">
    <property type="entry name" value="PK_Tyr_Ser-Thr"/>
    <property type="match status" value="1"/>
</dbReference>
<dbReference type="PANTHER" id="PTHR44329">
    <property type="entry name" value="SERINE/THREONINE-PROTEIN KINASE TNNI3K-RELATED"/>
    <property type="match status" value="1"/>
</dbReference>
<dbReference type="InterPro" id="IPR011009">
    <property type="entry name" value="Kinase-like_dom_sf"/>
</dbReference>
<protein>
    <submittedName>
        <fullName evidence="2">Kinase-like protein</fullName>
    </submittedName>
</protein>
<sequence>MLKTINVSSRVLYLRSTNCWFHQRLFREIHLWLKLQDENVVPLLGVADGFGSLPALVSPWLENGALTAYLQHEYEMLSYGRKFALLVDVAHGLQYLHSQDIIHGDLSGDDVLIDRSGKASLINFGLSALLPGRIS</sequence>
<keyword evidence="2" id="KW-0418">Kinase</keyword>
<dbReference type="InterPro" id="IPR051681">
    <property type="entry name" value="Ser/Thr_Kinases-Pseudokinases"/>
</dbReference>
<dbReference type="InParanoid" id="A0A1B7MI36"/>
<reference evidence="2 3" key="1">
    <citation type="submission" date="2016-06" db="EMBL/GenBank/DDBJ databases">
        <title>Comparative genomics of the ectomycorrhizal sister species Rhizopogon vinicolor and Rhizopogon vesiculosus (Basidiomycota: Boletales) reveals a divergence of the mating type B locus.</title>
        <authorList>
            <consortium name="DOE Joint Genome Institute"/>
            <person name="Mujic A.B."/>
            <person name="Kuo A."/>
            <person name="Tritt A."/>
            <person name="Lipzen A."/>
            <person name="Chen C."/>
            <person name="Johnson J."/>
            <person name="Sharma A."/>
            <person name="Barry K."/>
            <person name="Grigoriev I.V."/>
            <person name="Spatafora J.W."/>
        </authorList>
    </citation>
    <scope>NUCLEOTIDE SEQUENCE [LARGE SCALE GENOMIC DNA]</scope>
    <source>
        <strain evidence="2 3">AM-OR11-026</strain>
    </source>
</reference>
<gene>
    <name evidence="2" type="ORF">K503DRAFT_702299</name>
</gene>
<organism evidence="2 3">
    <name type="scientific">Rhizopogon vinicolor AM-OR11-026</name>
    <dbReference type="NCBI Taxonomy" id="1314800"/>
    <lineage>
        <taxon>Eukaryota</taxon>
        <taxon>Fungi</taxon>
        <taxon>Dikarya</taxon>
        <taxon>Basidiomycota</taxon>
        <taxon>Agaricomycotina</taxon>
        <taxon>Agaricomycetes</taxon>
        <taxon>Agaricomycetidae</taxon>
        <taxon>Boletales</taxon>
        <taxon>Suillineae</taxon>
        <taxon>Rhizopogonaceae</taxon>
        <taxon>Rhizopogon</taxon>
    </lineage>
</organism>